<feature type="transmembrane region" description="Helical" evidence="6">
    <location>
        <begin position="139"/>
        <end position="159"/>
    </location>
</feature>
<feature type="transmembrane region" description="Helical" evidence="6">
    <location>
        <begin position="388"/>
        <end position="411"/>
    </location>
</feature>
<gene>
    <name evidence="8" type="ORF">L207DRAFT_533217</name>
</gene>
<dbReference type="SUPFAM" id="SSF103473">
    <property type="entry name" value="MFS general substrate transporter"/>
    <property type="match status" value="1"/>
</dbReference>
<dbReference type="PROSITE" id="PS00216">
    <property type="entry name" value="SUGAR_TRANSPORT_1"/>
    <property type="match status" value="1"/>
</dbReference>
<dbReference type="InterPro" id="IPR020846">
    <property type="entry name" value="MFS_dom"/>
</dbReference>
<evidence type="ECO:0000256" key="6">
    <source>
        <dbReference type="SAM" id="Phobius"/>
    </source>
</evidence>
<feature type="transmembrane region" description="Helical" evidence="6">
    <location>
        <begin position="253"/>
        <end position="272"/>
    </location>
</feature>
<dbReference type="InterPro" id="IPR010573">
    <property type="entry name" value="MFS_Str1/Tri12-like"/>
</dbReference>
<evidence type="ECO:0000256" key="5">
    <source>
        <dbReference type="ARBA" id="ARBA00023136"/>
    </source>
</evidence>
<dbReference type="GO" id="GO:0022857">
    <property type="term" value="F:transmembrane transporter activity"/>
    <property type="evidence" value="ECO:0007669"/>
    <property type="project" value="InterPro"/>
</dbReference>
<feature type="transmembrane region" description="Helical" evidence="6">
    <location>
        <begin position="212"/>
        <end position="232"/>
    </location>
</feature>
<evidence type="ECO:0000256" key="4">
    <source>
        <dbReference type="ARBA" id="ARBA00022989"/>
    </source>
</evidence>
<protein>
    <submittedName>
        <fullName evidence="8">MFS general substrate transporter</fullName>
    </submittedName>
</protein>
<feature type="transmembrane region" description="Helical" evidence="6">
    <location>
        <begin position="363"/>
        <end position="381"/>
    </location>
</feature>
<evidence type="ECO:0000313" key="9">
    <source>
        <dbReference type="Proteomes" id="UP000235786"/>
    </source>
</evidence>
<sequence>MTSTINPDRPVPINEKAGPEHTYHAESSHVEHIPGDKDDNAPFVWNYDVVTNLLALYLTYFSSTWALTIPSTSIAFIMYEFPGDYSTVGWIAGVPGLILCVVQIFLGDVSDLFGRRRFVLAGTILGTAGMIIGGRGTSISMIVAGQVLNGLALTLGYLSTPLMAEAVPKRWRGPVIGVGTGLGGIAAIAGGLSQGAYMKYHVGGTYKGWRVGFYLGSVFFFLSFVTLVLFYHPSPRPIPEGMSTQRRLLKIDWSGIFLGTSGLLFLLLRLQYGGSSPWDSPRVLAFLAVGGVVTLIFIAWEWKGVGPEDGLFPASLFVHRNYAVTLALSFMEGMVMFSSQAFLPQMILALLTTDFVMSAVYNLPSIGGALLGALSTSIILAKTKEAKWITMFGMAMLAAGGGLLAVIQPGITLAACFFPSILLGFGMGSLGTAIPVIATLCTPNQFVATSVAVGSSVRGLGGAIGTVVFTTIYSSKLTEFLPAKVGLAVIQAGLPPASVGPLLQAAATRNPELIASVPGVTPQVMAALQSSTAQAYADAFRFIWYALIPFSVITLVICAFLHTTKEQMTLQVAAAVQHRHKDHHTESKLEEGD</sequence>
<dbReference type="GO" id="GO:0005886">
    <property type="term" value="C:plasma membrane"/>
    <property type="evidence" value="ECO:0007669"/>
    <property type="project" value="TreeGrafter"/>
</dbReference>
<dbReference type="PANTHER" id="PTHR23501">
    <property type="entry name" value="MAJOR FACILITATOR SUPERFAMILY"/>
    <property type="match status" value="1"/>
</dbReference>
<feature type="transmembrane region" description="Helical" evidence="6">
    <location>
        <begin position="171"/>
        <end position="192"/>
    </location>
</feature>
<evidence type="ECO:0000256" key="2">
    <source>
        <dbReference type="ARBA" id="ARBA00022448"/>
    </source>
</evidence>
<organism evidence="8 9">
    <name type="scientific">Hyaloscypha variabilis (strain UAMH 11265 / GT02V1 / F)</name>
    <name type="common">Meliniomyces variabilis</name>
    <dbReference type="NCBI Taxonomy" id="1149755"/>
    <lineage>
        <taxon>Eukaryota</taxon>
        <taxon>Fungi</taxon>
        <taxon>Dikarya</taxon>
        <taxon>Ascomycota</taxon>
        <taxon>Pezizomycotina</taxon>
        <taxon>Leotiomycetes</taxon>
        <taxon>Helotiales</taxon>
        <taxon>Hyaloscyphaceae</taxon>
        <taxon>Hyaloscypha</taxon>
        <taxon>Hyaloscypha variabilis</taxon>
    </lineage>
</organism>
<keyword evidence="9" id="KW-1185">Reference proteome</keyword>
<dbReference type="PROSITE" id="PS50850">
    <property type="entry name" value="MFS"/>
    <property type="match status" value="1"/>
</dbReference>
<dbReference type="InterPro" id="IPR036259">
    <property type="entry name" value="MFS_trans_sf"/>
</dbReference>
<evidence type="ECO:0000313" key="8">
    <source>
        <dbReference type="EMBL" id="PMD36358.1"/>
    </source>
</evidence>
<keyword evidence="2" id="KW-0813">Transport</keyword>
<name>A0A2J6RCW5_HYAVF</name>
<dbReference type="STRING" id="1149755.A0A2J6RCW5"/>
<comment type="subcellular location">
    <subcellularLocation>
        <location evidence="1">Membrane</location>
        <topology evidence="1">Multi-pass membrane protein</topology>
    </subcellularLocation>
</comment>
<evidence type="ECO:0000256" key="1">
    <source>
        <dbReference type="ARBA" id="ARBA00004141"/>
    </source>
</evidence>
<dbReference type="EMBL" id="KZ613951">
    <property type="protein sequence ID" value="PMD36358.1"/>
    <property type="molecule type" value="Genomic_DNA"/>
</dbReference>
<keyword evidence="3 6" id="KW-0812">Transmembrane</keyword>
<proteinExistence type="predicted"/>
<accession>A0A2J6RCW5</accession>
<feature type="transmembrane region" description="Helical" evidence="6">
    <location>
        <begin position="417"/>
        <end position="440"/>
    </location>
</feature>
<dbReference type="Gene3D" id="1.20.1250.20">
    <property type="entry name" value="MFS general substrate transporter like domains"/>
    <property type="match status" value="1"/>
</dbReference>
<keyword evidence="4 6" id="KW-1133">Transmembrane helix</keyword>
<dbReference type="InterPro" id="IPR005829">
    <property type="entry name" value="Sugar_transporter_CS"/>
</dbReference>
<dbReference type="Pfam" id="PF06609">
    <property type="entry name" value="TRI12"/>
    <property type="match status" value="1"/>
</dbReference>
<feature type="transmembrane region" description="Helical" evidence="6">
    <location>
        <begin position="85"/>
        <end position="106"/>
    </location>
</feature>
<feature type="transmembrane region" description="Helical" evidence="6">
    <location>
        <begin position="284"/>
        <end position="302"/>
    </location>
</feature>
<dbReference type="PANTHER" id="PTHR23501:SF195">
    <property type="entry name" value="PEP5"/>
    <property type="match status" value="1"/>
</dbReference>
<feature type="transmembrane region" description="Helical" evidence="6">
    <location>
        <begin position="542"/>
        <end position="561"/>
    </location>
</feature>
<keyword evidence="5 6" id="KW-0472">Membrane</keyword>
<feature type="transmembrane region" description="Helical" evidence="6">
    <location>
        <begin position="322"/>
        <end position="343"/>
    </location>
</feature>
<feature type="transmembrane region" description="Helical" evidence="6">
    <location>
        <begin position="447"/>
        <end position="473"/>
    </location>
</feature>
<dbReference type="AlphaFoldDB" id="A0A2J6RCW5"/>
<feature type="transmembrane region" description="Helical" evidence="6">
    <location>
        <begin position="118"/>
        <end position="133"/>
    </location>
</feature>
<dbReference type="OrthoDB" id="4139357at2759"/>
<evidence type="ECO:0000259" key="7">
    <source>
        <dbReference type="PROSITE" id="PS50850"/>
    </source>
</evidence>
<evidence type="ECO:0000256" key="3">
    <source>
        <dbReference type="ARBA" id="ARBA00022692"/>
    </source>
</evidence>
<feature type="domain" description="Major facilitator superfamily (MFS) profile" evidence="7">
    <location>
        <begin position="52"/>
        <end position="566"/>
    </location>
</feature>
<feature type="transmembrane region" description="Helical" evidence="6">
    <location>
        <begin position="54"/>
        <end position="79"/>
    </location>
</feature>
<dbReference type="Proteomes" id="UP000235786">
    <property type="component" value="Unassembled WGS sequence"/>
</dbReference>
<reference evidence="8 9" key="1">
    <citation type="submission" date="2016-04" db="EMBL/GenBank/DDBJ databases">
        <title>A degradative enzymes factory behind the ericoid mycorrhizal symbiosis.</title>
        <authorList>
            <consortium name="DOE Joint Genome Institute"/>
            <person name="Martino E."/>
            <person name="Morin E."/>
            <person name="Grelet G."/>
            <person name="Kuo A."/>
            <person name="Kohler A."/>
            <person name="Daghino S."/>
            <person name="Barry K."/>
            <person name="Choi C."/>
            <person name="Cichocki N."/>
            <person name="Clum A."/>
            <person name="Copeland A."/>
            <person name="Hainaut M."/>
            <person name="Haridas S."/>
            <person name="Labutti K."/>
            <person name="Lindquist E."/>
            <person name="Lipzen A."/>
            <person name="Khouja H.-R."/>
            <person name="Murat C."/>
            <person name="Ohm R."/>
            <person name="Olson A."/>
            <person name="Spatafora J."/>
            <person name="Veneault-Fourrey C."/>
            <person name="Henrissat B."/>
            <person name="Grigoriev I."/>
            <person name="Martin F."/>
            <person name="Perotto S."/>
        </authorList>
    </citation>
    <scope>NUCLEOTIDE SEQUENCE [LARGE SCALE GENOMIC DNA]</scope>
    <source>
        <strain evidence="8 9">F</strain>
    </source>
</reference>